<dbReference type="SUPFAM" id="SSF55729">
    <property type="entry name" value="Acyl-CoA N-acyltransferases (Nat)"/>
    <property type="match status" value="1"/>
</dbReference>
<organism evidence="2 5">
    <name type="scientific">Oenococcus sicerae</name>
    <dbReference type="NCBI Taxonomy" id="2203724"/>
    <lineage>
        <taxon>Bacteria</taxon>
        <taxon>Bacillati</taxon>
        <taxon>Bacillota</taxon>
        <taxon>Bacilli</taxon>
        <taxon>Lactobacillales</taxon>
        <taxon>Lactobacillaceae</taxon>
        <taxon>Oenococcus</taxon>
    </lineage>
</organism>
<gene>
    <name evidence="3" type="ORF">DLJ48_04460</name>
    <name evidence="2" type="ORF">EVC35_04395</name>
</gene>
<dbReference type="GO" id="GO:0008999">
    <property type="term" value="F:protein-N-terminal-alanine acetyltransferase activity"/>
    <property type="evidence" value="ECO:0007669"/>
    <property type="project" value="TreeGrafter"/>
</dbReference>
<dbReference type="Pfam" id="PF13302">
    <property type="entry name" value="Acetyltransf_3"/>
    <property type="match status" value="1"/>
</dbReference>
<dbReference type="Gene3D" id="3.40.630.30">
    <property type="match status" value="1"/>
</dbReference>
<dbReference type="GO" id="GO:1990189">
    <property type="term" value="F:protein N-terminal-serine acetyltransferase activity"/>
    <property type="evidence" value="ECO:0007669"/>
    <property type="project" value="TreeGrafter"/>
</dbReference>
<evidence type="ECO:0000313" key="5">
    <source>
        <dbReference type="Proteomes" id="UP001167919"/>
    </source>
</evidence>
<dbReference type="PANTHER" id="PTHR43441">
    <property type="entry name" value="RIBOSOMAL-PROTEIN-SERINE ACETYLTRANSFERASE"/>
    <property type="match status" value="1"/>
</dbReference>
<dbReference type="PANTHER" id="PTHR43441:SF11">
    <property type="entry name" value="RIBOSOMAL-PROTEIN-SERINE ACETYLTRANSFERASE"/>
    <property type="match status" value="1"/>
</dbReference>
<protein>
    <submittedName>
        <fullName evidence="2 3">N-acetyltransferase</fullName>
    </submittedName>
</protein>
<keyword evidence="4" id="KW-1185">Reference proteome</keyword>
<name>A0AAJ1VN07_9LACO</name>
<evidence type="ECO:0000259" key="1">
    <source>
        <dbReference type="PROSITE" id="PS51186"/>
    </source>
</evidence>
<dbReference type="InterPro" id="IPR051908">
    <property type="entry name" value="Ribosomal_N-acetyltransferase"/>
</dbReference>
<dbReference type="InterPro" id="IPR016181">
    <property type="entry name" value="Acyl_CoA_acyltransferase"/>
</dbReference>
<dbReference type="EMBL" id="CP029684">
    <property type="protein sequence ID" value="QAS69825.1"/>
    <property type="molecule type" value="Genomic_DNA"/>
</dbReference>
<dbReference type="Proteomes" id="UP001167919">
    <property type="component" value="Unassembled WGS sequence"/>
</dbReference>
<proteinExistence type="predicted"/>
<dbReference type="EMBL" id="SDWY01000002">
    <property type="protein sequence ID" value="MDN6900246.1"/>
    <property type="molecule type" value="Genomic_DNA"/>
</dbReference>
<sequence>MAVDQLQINERLFLKIPLEQDAKRISELVNKNRAEFKLYFSWCQQEESLAAAQAVIKKNHQRLVEGTMYAFAIFYDEQIVGMIDLHEINQGQKAAKTGYWLDRDFRGRGIITESEAALIKFAFSKLRLHRLVLEAQTRNKASQAVAKRLNFNLEGIKKESDLIDGEFFDMAVYSKINSL</sequence>
<feature type="domain" description="N-acetyltransferase" evidence="1">
    <location>
        <begin position="23"/>
        <end position="175"/>
    </location>
</feature>
<accession>A0AAJ1VN07</accession>
<dbReference type="PROSITE" id="PS51186">
    <property type="entry name" value="GNAT"/>
    <property type="match status" value="1"/>
</dbReference>
<dbReference type="AlphaFoldDB" id="A0AAJ1VN07"/>
<dbReference type="InterPro" id="IPR000182">
    <property type="entry name" value="GNAT_dom"/>
</dbReference>
<evidence type="ECO:0000313" key="3">
    <source>
        <dbReference type="EMBL" id="QAS69825.1"/>
    </source>
</evidence>
<reference evidence="3 4" key="1">
    <citation type="journal article" date="2019" name="Syst. Appl. Microbiol.">
        <title>Oenococcus sicerae sp. nov., isolated from French cider.</title>
        <authorList>
            <person name="Cousin F.J."/>
            <person name="Le Guellec R."/>
            <person name="Chagnot C."/>
            <person name="Goux D."/>
            <person name="Dalmasso M."/>
            <person name="Laplace J.M."/>
            <person name="Cretenet M."/>
        </authorList>
    </citation>
    <scope>NUCLEOTIDE SEQUENCE [LARGE SCALE GENOMIC DNA]</scope>
    <source>
        <strain evidence="3 4">UCMA 15228</strain>
    </source>
</reference>
<dbReference type="CDD" id="cd04301">
    <property type="entry name" value="NAT_SF"/>
    <property type="match status" value="1"/>
</dbReference>
<reference evidence="2" key="2">
    <citation type="submission" date="2019-01" db="EMBL/GenBank/DDBJ databases">
        <title>Oenococcus sicerae UCMA17102.</title>
        <authorList>
            <person name="Cousin F.J."/>
            <person name="Le Guellec R."/>
            <person name="Cretenet M."/>
        </authorList>
    </citation>
    <scope>NUCLEOTIDE SEQUENCE</scope>
    <source>
        <strain evidence="2">UCMA17102</strain>
    </source>
</reference>
<evidence type="ECO:0000313" key="4">
    <source>
        <dbReference type="Proteomes" id="UP000286907"/>
    </source>
</evidence>
<dbReference type="GO" id="GO:0005737">
    <property type="term" value="C:cytoplasm"/>
    <property type="evidence" value="ECO:0007669"/>
    <property type="project" value="TreeGrafter"/>
</dbReference>
<dbReference type="RefSeq" id="WP_128686292.1">
    <property type="nucleotide sequence ID" value="NZ_CP029684.2"/>
</dbReference>
<evidence type="ECO:0000313" key="2">
    <source>
        <dbReference type="EMBL" id="MDN6900246.1"/>
    </source>
</evidence>
<dbReference type="Proteomes" id="UP000286907">
    <property type="component" value="Chromosome"/>
</dbReference>
<reference evidence="3" key="3">
    <citation type="submission" date="2020-01" db="EMBL/GenBank/DDBJ databases">
        <authorList>
            <person name="Cousin F.J."/>
            <person name="Le Guellec R."/>
            <person name="Cretenet M."/>
        </authorList>
    </citation>
    <scope>NUCLEOTIDE SEQUENCE</scope>
    <source>
        <strain evidence="3">UCMA 15228</strain>
    </source>
</reference>